<dbReference type="Proteomes" id="UP000265515">
    <property type="component" value="Unassembled WGS sequence"/>
</dbReference>
<dbReference type="AlphaFoldDB" id="A0A388LSL8"/>
<protein>
    <submittedName>
        <fullName evidence="2">Uncharacterized protein</fullName>
    </submittedName>
</protein>
<dbReference type="PANTHER" id="PTHR34685">
    <property type="entry name" value="RED CHLOROPHYLL CATABOLITE REDUCTASE, CHLOROPLASTIC"/>
    <property type="match status" value="1"/>
</dbReference>
<dbReference type="InterPro" id="IPR009439">
    <property type="entry name" value="RCC_reductase"/>
</dbReference>
<dbReference type="STRING" id="69332.A0A388LSL8"/>
<organism evidence="2 3">
    <name type="scientific">Chara braunii</name>
    <name type="common">Braun's stonewort</name>
    <dbReference type="NCBI Taxonomy" id="69332"/>
    <lineage>
        <taxon>Eukaryota</taxon>
        <taxon>Viridiplantae</taxon>
        <taxon>Streptophyta</taxon>
        <taxon>Charophyceae</taxon>
        <taxon>Charales</taxon>
        <taxon>Characeae</taxon>
        <taxon>Chara</taxon>
    </lineage>
</organism>
<dbReference type="PANTHER" id="PTHR34685:SF2">
    <property type="entry name" value="RED CHLOROPHYLL CATABOLITE REDUCTASE, CHLOROPLASTIC"/>
    <property type="match status" value="1"/>
</dbReference>
<dbReference type="Gramene" id="GBG85245">
    <property type="protein sequence ID" value="GBG85245"/>
    <property type="gene ID" value="CBR_g39811"/>
</dbReference>
<dbReference type="OrthoDB" id="26525at2759"/>
<gene>
    <name evidence="2" type="ORF">CBR_g39811</name>
</gene>
<evidence type="ECO:0000256" key="1">
    <source>
        <dbReference type="SAM" id="MobiDB-lite"/>
    </source>
</evidence>
<keyword evidence="3" id="KW-1185">Reference proteome</keyword>
<reference evidence="2 3" key="1">
    <citation type="journal article" date="2018" name="Cell">
        <title>The Chara Genome: Secondary Complexity and Implications for Plant Terrestrialization.</title>
        <authorList>
            <person name="Nishiyama T."/>
            <person name="Sakayama H."/>
            <person name="Vries J.D."/>
            <person name="Buschmann H."/>
            <person name="Saint-Marcoux D."/>
            <person name="Ullrich K.K."/>
            <person name="Haas F.B."/>
            <person name="Vanderstraeten L."/>
            <person name="Becker D."/>
            <person name="Lang D."/>
            <person name="Vosolsobe S."/>
            <person name="Rombauts S."/>
            <person name="Wilhelmsson P.K.I."/>
            <person name="Janitza P."/>
            <person name="Kern R."/>
            <person name="Heyl A."/>
            <person name="Rumpler F."/>
            <person name="Villalobos L.I.A.C."/>
            <person name="Clay J.M."/>
            <person name="Skokan R."/>
            <person name="Toyoda A."/>
            <person name="Suzuki Y."/>
            <person name="Kagoshima H."/>
            <person name="Schijlen E."/>
            <person name="Tajeshwar N."/>
            <person name="Catarino B."/>
            <person name="Hetherington A.J."/>
            <person name="Saltykova A."/>
            <person name="Bonnot C."/>
            <person name="Breuninger H."/>
            <person name="Symeonidi A."/>
            <person name="Radhakrishnan G.V."/>
            <person name="Van Nieuwerburgh F."/>
            <person name="Deforce D."/>
            <person name="Chang C."/>
            <person name="Karol K.G."/>
            <person name="Hedrich R."/>
            <person name="Ulvskov P."/>
            <person name="Glockner G."/>
            <person name="Delwiche C.F."/>
            <person name="Petrasek J."/>
            <person name="Van de Peer Y."/>
            <person name="Friml J."/>
            <person name="Beilby M."/>
            <person name="Dolan L."/>
            <person name="Kohara Y."/>
            <person name="Sugano S."/>
            <person name="Fujiyama A."/>
            <person name="Delaux P.-M."/>
            <person name="Quint M."/>
            <person name="TheiBen G."/>
            <person name="Hagemann M."/>
            <person name="Harholt J."/>
            <person name="Dunand C."/>
            <person name="Zachgo S."/>
            <person name="Langdale J."/>
            <person name="Maumus F."/>
            <person name="Straeten D.V.D."/>
            <person name="Gould S.B."/>
            <person name="Rensing S.A."/>
        </authorList>
    </citation>
    <scope>NUCLEOTIDE SEQUENCE [LARGE SCALE GENOMIC DNA]</scope>
    <source>
        <strain evidence="2 3">S276</strain>
    </source>
</reference>
<name>A0A388LSL8_CHABU</name>
<dbReference type="EMBL" id="BFEA01000511">
    <property type="protein sequence ID" value="GBG85245.1"/>
    <property type="molecule type" value="Genomic_DNA"/>
</dbReference>
<evidence type="ECO:0000313" key="3">
    <source>
        <dbReference type="Proteomes" id="UP000265515"/>
    </source>
</evidence>
<feature type="region of interest" description="Disordered" evidence="1">
    <location>
        <begin position="184"/>
        <end position="203"/>
    </location>
</feature>
<dbReference type="Gene3D" id="3.40.1500.20">
    <property type="match status" value="1"/>
</dbReference>
<dbReference type="Pfam" id="PF06405">
    <property type="entry name" value="RCC_reductase"/>
    <property type="match status" value="1"/>
</dbReference>
<comment type="caution">
    <text evidence="2">The sequence shown here is derived from an EMBL/GenBank/DDBJ whole genome shotgun (WGS) entry which is preliminary data.</text>
</comment>
<sequence>MLAAGQPALALPRSSSPGQGVCKCSPFTAINHNLGNAAQCGIDFHSRYCCNDGGVMAMQTPSHTSSGVVVDSTATFCSFGFLGKRRLALGGRRLGDWQKSSTLLIPAVHRHTTWFSQTGAHHGCHSRTRHRGRIMFHHRPIHSSELPFFVAIPSAGLVVDIGAREGLATHLARQAPRLRSSRCKLSFGSQSSPDSVASLAPERSPPFNIYDDKEVEFFQAGRELHLDLRRKIESEGGVTFKDNKAPPELTYMSNPDNLARGSFVLRNGDGDEVHAMVEGAIRMVRDGKSIGTSFFSLWMGPSTDAPHIMFEWFMSEKRVFFLMDLKPRRDLVLHVDYLDEVYMNSGLEELRNRCDKDERMKKYHLTRLYAQHSFSPSYLAYTVALSDDPINKDEGGEEDGGPMPRALREVVRPIALECLDIWLSLRRSRANNVSSSSDRESLARRDYVHRAETIRREEGLERTFGVELASKLKDAIKSV</sequence>
<proteinExistence type="predicted"/>
<evidence type="ECO:0000313" key="2">
    <source>
        <dbReference type="EMBL" id="GBG85245.1"/>
    </source>
</evidence>
<dbReference type="GO" id="GO:0051743">
    <property type="term" value="F:red chlorophyll catabolite reductase activity"/>
    <property type="evidence" value="ECO:0007669"/>
    <property type="project" value="InterPro"/>
</dbReference>
<accession>A0A388LSL8</accession>